<feature type="region of interest" description="Disordered" evidence="1">
    <location>
        <begin position="541"/>
        <end position="560"/>
    </location>
</feature>
<dbReference type="PROSITE" id="PS51278">
    <property type="entry name" value="GATASE_TYPE_2"/>
    <property type="match status" value="1"/>
</dbReference>
<dbReference type="InterPro" id="IPR051786">
    <property type="entry name" value="ASN_synthetase/amidase"/>
</dbReference>
<dbReference type="Pfam" id="PF00733">
    <property type="entry name" value="Asn_synthase"/>
    <property type="match status" value="2"/>
</dbReference>
<evidence type="ECO:0000259" key="2">
    <source>
        <dbReference type="PROSITE" id="PS51278"/>
    </source>
</evidence>
<dbReference type="OrthoDB" id="409189at2759"/>
<accession>A0A9P1FFH4</accession>
<dbReference type="GO" id="GO:0004066">
    <property type="term" value="F:asparagine synthase (glutamine-hydrolyzing) activity"/>
    <property type="evidence" value="ECO:0007669"/>
    <property type="project" value="InterPro"/>
</dbReference>
<dbReference type="Gene3D" id="3.60.20.10">
    <property type="entry name" value="Glutamine Phosphoribosylpyrophosphate, subunit 1, domain 1"/>
    <property type="match status" value="1"/>
</dbReference>
<evidence type="ECO:0000313" key="5">
    <source>
        <dbReference type="EMBL" id="CAL4761565.1"/>
    </source>
</evidence>
<dbReference type="SUPFAM" id="SSF56235">
    <property type="entry name" value="N-terminal nucleophile aminohydrolases (Ntn hydrolases)"/>
    <property type="match status" value="1"/>
</dbReference>
<dbReference type="EMBL" id="CAMXCT020000125">
    <property type="protein sequence ID" value="CAL1127628.1"/>
    <property type="molecule type" value="Genomic_DNA"/>
</dbReference>
<evidence type="ECO:0000313" key="3">
    <source>
        <dbReference type="EMBL" id="CAI3974253.1"/>
    </source>
</evidence>
<reference evidence="4" key="2">
    <citation type="submission" date="2024-04" db="EMBL/GenBank/DDBJ databases">
        <authorList>
            <person name="Chen Y."/>
            <person name="Shah S."/>
            <person name="Dougan E. K."/>
            <person name="Thang M."/>
            <person name="Chan C."/>
        </authorList>
    </citation>
    <scope>NUCLEOTIDE SEQUENCE [LARGE SCALE GENOMIC DNA]</scope>
</reference>
<dbReference type="InterPro" id="IPR017932">
    <property type="entry name" value="GATase_2_dom"/>
</dbReference>
<evidence type="ECO:0000313" key="4">
    <source>
        <dbReference type="EMBL" id="CAL1127628.1"/>
    </source>
</evidence>
<dbReference type="AlphaFoldDB" id="A0A9P1FFH4"/>
<name>A0A9P1FFH4_9DINO</name>
<comment type="caution">
    <text evidence="3">The sequence shown here is derived from an EMBL/GenBank/DDBJ whole genome shotgun (WGS) entry which is preliminary data.</text>
</comment>
<dbReference type="InterPro" id="IPR029055">
    <property type="entry name" value="Ntn_hydrolases_N"/>
</dbReference>
<dbReference type="CDD" id="cd01991">
    <property type="entry name" value="Asn_synthase_B_C"/>
    <property type="match status" value="1"/>
</dbReference>
<organism evidence="3">
    <name type="scientific">Cladocopium goreaui</name>
    <dbReference type="NCBI Taxonomy" id="2562237"/>
    <lineage>
        <taxon>Eukaryota</taxon>
        <taxon>Sar</taxon>
        <taxon>Alveolata</taxon>
        <taxon>Dinophyceae</taxon>
        <taxon>Suessiales</taxon>
        <taxon>Symbiodiniaceae</taxon>
        <taxon>Cladocopium</taxon>
    </lineage>
</organism>
<dbReference type="Gene3D" id="3.40.50.620">
    <property type="entry name" value="HUPs"/>
    <property type="match status" value="1"/>
</dbReference>
<dbReference type="PANTHER" id="PTHR43284:SF1">
    <property type="entry name" value="ASPARAGINE SYNTHETASE"/>
    <property type="match status" value="1"/>
</dbReference>
<dbReference type="PANTHER" id="PTHR43284">
    <property type="entry name" value="ASPARAGINE SYNTHETASE (GLUTAMINE-HYDROLYZING)"/>
    <property type="match status" value="1"/>
</dbReference>
<sequence length="560" mass="62792">MCSFLAANQLITNLAFVNFFLQPRGPDVTTHMRLHGFDFVHNLLHMTGQRRPQPFVSSDGQILALFNGEIYNWRQLSREAEGRGLPAFTSDGEAILPTYQSAGESFPLALQGEFAIAVFDFQSRRAVFATDPFGTKPLWYALLRRKQKVGISSYKSGLIRLGFRSQEVHMVGPNRVLTICLDTFRITKQTTAFEFDMRQFKNSTDDYIKAFNSAVKLRTQDLEGTGRPLFVGLSSGFDSGAIHASLHHNSVRHHAFALLAEEIPQLLHDRAMFAKTTSEVSVVLMNDDDFDLERLWLLDRAEPFAYLGKNFTGQASVLDDYAAIGLSYIVRLSRDRGALCYLSGSGADEILSDYGFAGEKWCPQSSFGGLFPDNLSTIFPWAEFFLSTQRDYLHKEEHVAGAHGVEARYPFLDPRVVQEYIWLAPEVKNREYKAPLHDAFEGWGYPFEKRKKTGFAARANLVSHDSSMLWRYNTHPPAPCGPHSAPNTISLCVGEGEGLKCEVKCSDERPPSSNTLRCGHRGTWVGNINCQDQQEDLPATSATLWPKDGPRPPVVMEQSV</sequence>
<dbReference type="Proteomes" id="UP001152797">
    <property type="component" value="Unassembled WGS sequence"/>
</dbReference>
<evidence type="ECO:0000313" key="6">
    <source>
        <dbReference type="Proteomes" id="UP001152797"/>
    </source>
</evidence>
<keyword evidence="6" id="KW-1185">Reference proteome</keyword>
<dbReference type="SUPFAM" id="SSF52402">
    <property type="entry name" value="Adenine nucleotide alpha hydrolases-like"/>
    <property type="match status" value="1"/>
</dbReference>
<dbReference type="InterPro" id="IPR014729">
    <property type="entry name" value="Rossmann-like_a/b/a_fold"/>
</dbReference>
<proteinExistence type="predicted"/>
<feature type="domain" description="Glutamine amidotransferase type-2" evidence="2">
    <location>
        <begin position="2"/>
        <end position="182"/>
    </location>
</feature>
<gene>
    <name evidence="3" type="ORF">C1SCF055_LOCUS2673</name>
</gene>
<evidence type="ECO:0000256" key="1">
    <source>
        <dbReference type="SAM" id="MobiDB-lite"/>
    </source>
</evidence>
<dbReference type="EMBL" id="CAMXCT030000125">
    <property type="protein sequence ID" value="CAL4761565.1"/>
    <property type="molecule type" value="Genomic_DNA"/>
</dbReference>
<dbReference type="InterPro" id="IPR001962">
    <property type="entry name" value="Asn_synthase"/>
</dbReference>
<dbReference type="EMBL" id="CAMXCT010000125">
    <property type="protein sequence ID" value="CAI3974253.1"/>
    <property type="molecule type" value="Genomic_DNA"/>
</dbReference>
<reference evidence="3" key="1">
    <citation type="submission" date="2022-10" db="EMBL/GenBank/DDBJ databases">
        <authorList>
            <person name="Chen Y."/>
            <person name="Dougan E. K."/>
            <person name="Chan C."/>
            <person name="Rhodes N."/>
            <person name="Thang M."/>
        </authorList>
    </citation>
    <scope>NUCLEOTIDE SEQUENCE</scope>
</reference>
<dbReference type="Pfam" id="PF13537">
    <property type="entry name" value="GATase_7"/>
    <property type="match status" value="1"/>
</dbReference>
<protein>
    <submittedName>
        <fullName evidence="5">Asparagine synthetase [glutamine-hydrolyzing] 1 (Glutamine-dependent asparagine synthetase 1)</fullName>
    </submittedName>
</protein>
<dbReference type="GO" id="GO:0006529">
    <property type="term" value="P:asparagine biosynthetic process"/>
    <property type="evidence" value="ECO:0007669"/>
    <property type="project" value="InterPro"/>
</dbReference>